<reference evidence="2 3" key="1">
    <citation type="journal article" date="2018" name="Front. Plant Sci.">
        <title>Red Clover (Trifolium pratense) and Zigzag Clover (T. medium) - A Picture of Genomic Similarities and Differences.</title>
        <authorList>
            <person name="Dluhosova J."/>
            <person name="Istvanek J."/>
            <person name="Nedelnik J."/>
            <person name="Repkova J."/>
        </authorList>
    </citation>
    <scope>NUCLEOTIDE SEQUENCE [LARGE SCALE GENOMIC DNA]</scope>
    <source>
        <strain evidence="3">cv. 10/8</strain>
        <tissue evidence="2">Leaf</tissue>
    </source>
</reference>
<evidence type="ECO:0000259" key="1">
    <source>
        <dbReference type="PROSITE" id="PS50173"/>
    </source>
</evidence>
<dbReference type="PANTHER" id="PTHR45990:SF1">
    <property type="entry name" value="DNA REPAIR PROTEIN REV1"/>
    <property type="match status" value="1"/>
</dbReference>
<dbReference type="InterPro" id="IPR043502">
    <property type="entry name" value="DNA/RNA_pol_sf"/>
</dbReference>
<evidence type="ECO:0000313" key="3">
    <source>
        <dbReference type="Proteomes" id="UP000265520"/>
    </source>
</evidence>
<accession>A0A392NK55</accession>
<dbReference type="Proteomes" id="UP000265520">
    <property type="component" value="Unassembled WGS sequence"/>
</dbReference>
<dbReference type="SUPFAM" id="SSF56672">
    <property type="entry name" value="DNA/RNA polymerases"/>
    <property type="match status" value="1"/>
</dbReference>
<dbReference type="Gene3D" id="3.40.1170.60">
    <property type="match status" value="1"/>
</dbReference>
<keyword evidence="3" id="KW-1185">Reference proteome</keyword>
<dbReference type="EMBL" id="LXQA010041250">
    <property type="protein sequence ID" value="MCH99763.1"/>
    <property type="molecule type" value="Genomic_DNA"/>
</dbReference>
<dbReference type="GO" id="GO:0003887">
    <property type="term" value="F:DNA-directed DNA polymerase activity"/>
    <property type="evidence" value="ECO:0007669"/>
    <property type="project" value="TreeGrafter"/>
</dbReference>
<evidence type="ECO:0000313" key="2">
    <source>
        <dbReference type="EMBL" id="MCH99763.1"/>
    </source>
</evidence>
<dbReference type="GO" id="GO:0017125">
    <property type="term" value="F:deoxycytidyl transferase activity"/>
    <property type="evidence" value="ECO:0007669"/>
    <property type="project" value="TreeGrafter"/>
</dbReference>
<feature type="non-terminal residue" evidence="2">
    <location>
        <position position="1"/>
    </location>
</feature>
<dbReference type="Pfam" id="PF00817">
    <property type="entry name" value="IMS"/>
    <property type="match status" value="1"/>
</dbReference>
<dbReference type="FunFam" id="3.30.70.270:FF:000019">
    <property type="entry name" value="DNA repair protein REV1"/>
    <property type="match status" value="1"/>
</dbReference>
<comment type="caution">
    <text evidence="2">The sequence shown here is derived from an EMBL/GenBank/DDBJ whole genome shotgun (WGS) entry which is preliminary data.</text>
</comment>
<dbReference type="AlphaFoldDB" id="A0A392NK55"/>
<sequence>IRAGMFVRDAKALCPHLVIFPYNFEAYEEVADQFYSILHRHCNKVQAVSCDEAFLDVTHSKVEDPELLASSIRKEIYETTGCTASAGIAGNMLIARIATRTAKPNGQYHITPERLYL</sequence>
<dbReference type="PROSITE" id="PS50173">
    <property type="entry name" value="UMUC"/>
    <property type="match status" value="1"/>
</dbReference>
<protein>
    <submittedName>
        <fullName evidence="2">DNA repair protein REV1</fullName>
    </submittedName>
</protein>
<dbReference type="GO" id="GO:0042276">
    <property type="term" value="P:error-prone translesion synthesis"/>
    <property type="evidence" value="ECO:0007669"/>
    <property type="project" value="TreeGrafter"/>
</dbReference>
<dbReference type="Gene3D" id="3.30.70.270">
    <property type="match status" value="1"/>
</dbReference>
<dbReference type="InterPro" id="IPR043128">
    <property type="entry name" value="Rev_trsase/Diguanyl_cyclase"/>
</dbReference>
<feature type="domain" description="UmuC" evidence="1">
    <location>
        <begin position="1"/>
        <end position="117"/>
    </location>
</feature>
<dbReference type="InterPro" id="IPR001126">
    <property type="entry name" value="UmuC"/>
</dbReference>
<organism evidence="2 3">
    <name type="scientific">Trifolium medium</name>
    <dbReference type="NCBI Taxonomy" id="97028"/>
    <lineage>
        <taxon>Eukaryota</taxon>
        <taxon>Viridiplantae</taxon>
        <taxon>Streptophyta</taxon>
        <taxon>Embryophyta</taxon>
        <taxon>Tracheophyta</taxon>
        <taxon>Spermatophyta</taxon>
        <taxon>Magnoliopsida</taxon>
        <taxon>eudicotyledons</taxon>
        <taxon>Gunneridae</taxon>
        <taxon>Pentapetalae</taxon>
        <taxon>rosids</taxon>
        <taxon>fabids</taxon>
        <taxon>Fabales</taxon>
        <taxon>Fabaceae</taxon>
        <taxon>Papilionoideae</taxon>
        <taxon>50 kb inversion clade</taxon>
        <taxon>NPAAA clade</taxon>
        <taxon>Hologalegina</taxon>
        <taxon>IRL clade</taxon>
        <taxon>Trifolieae</taxon>
        <taxon>Trifolium</taxon>
    </lineage>
</organism>
<dbReference type="GO" id="GO:0006281">
    <property type="term" value="P:DNA repair"/>
    <property type="evidence" value="ECO:0007669"/>
    <property type="project" value="InterPro"/>
</dbReference>
<name>A0A392NK55_9FABA</name>
<dbReference type="PANTHER" id="PTHR45990">
    <property type="entry name" value="DNA REPAIR PROTEIN REV1"/>
    <property type="match status" value="1"/>
</dbReference>
<dbReference type="GO" id="GO:0070987">
    <property type="term" value="P:error-free translesion synthesis"/>
    <property type="evidence" value="ECO:0007669"/>
    <property type="project" value="TreeGrafter"/>
</dbReference>
<proteinExistence type="predicted"/>
<dbReference type="GO" id="GO:0005634">
    <property type="term" value="C:nucleus"/>
    <property type="evidence" value="ECO:0007669"/>
    <property type="project" value="TreeGrafter"/>
</dbReference>